<dbReference type="InterPro" id="IPR007387">
    <property type="entry name" value="TRAP_DctQ"/>
</dbReference>
<feature type="transmembrane region" description="Helical" evidence="9">
    <location>
        <begin position="123"/>
        <end position="142"/>
    </location>
</feature>
<comment type="subunit">
    <text evidence="9">The complex comprises the extracytoplasmic solute receptor protein and the two transmembrane proteins.</text>
</comment>
<evidence type="ECO:0000256" key="3">
    <source>
        <dbReference type="ARBA" id="ARBA00022475"/>
    </source>
</evidence>
<feature type="transmembrane region" description="Helical" evidence="9">
    <location>
        <begin position="52"/>
        <end position="75"/>
    </location>
</feature>
<dbReference type="Proteomes" id="UP000000239">
    <property type="component" value="Chromosome"/>
</dbReference>
<organism evidence="11 12">
    <name type="scientific">Chromohalobacter israelensis (strain ATCC BAA-138 / DSM 3043 / CIP 106854 / NCIMB 13768 / 1H11)</name>
    <name type="common">Chromohalobacter salexigens</name>
    <dbReference type="NCBI Taxonomy" id="290398"/>
    <lineage>
        <taxon>Bacteria</taxon>
        <taxon>Pseudomonadati</taxon>
        <taxon>Pseudomonadota</taxon>
        <taxon>Gammaproteobacteria</taxon>
        <taxon>Oceanospirillales</taxon>
        <taxon>Halomonadaceae</taxon>
        <taxon>Chromohalobacter</taxon>
    </lineage>
</organism>
<dbReference type="PANTHER" id="PTHR35011:SF2">
    <property type="entry name" value="2,3-DIKETO-L-GULONATE TRAP TRANSPORTER SMALL PERMEASE PROTEIN YIAM"/>
    <property type="match status" value="1"/>
</dbReference>
<dbReference type="EMBL" id="CP000285">
    <property type="protein sequence ID" value="ABE60482.1"/>
    <property type="molecule type" value="Genomic_DNA"/>
</dbReference>
<keyword evidence="4 9" id="KW-0997">Cell inner membrane</keyword>
<keyword evidence="12" id="KW-1185">Reference proteome</keyword>
<keyword evidence="5 9" id="KW-0812">Transmembrane</keyword>
<keyword evidence="2 9" id="KW-0813">Transport</keyword>
<dbReference type="GO" id="GO:0015740">
    <property type="term" value="P:C4-dicarboxylate transport"/>
    <property type="evidence" value="ECO:0007669"/>
    <property type="project" value="TreeGrafter"/>
</dbReference>
<evidence type="ECO:0000256" key="2">
    <source>
        <dbReference type="ARBA" id="ARBA00022448"/>
    </source>
</evidence>
<sequence>MPFVRRIGHHKKGLYDMTSSQPGNRSERAKSRSPLLRVLGSIDHALGIVERVIIAGGVLAMAALMSGHVVGNLLFSQGIPGTYEVTEMLIVVITFVGVGYAARNARHISMSAIYDQLSGRWRKALLILICLGTAVLMFYFAYKSIGYVAVIQERGRSSASLHIPLWLVYLALPVGFILAGAQYLLTAVRNLVSDDIYRAFNQKEEYDELPPEADEHDDARRDT</sequence>
<feature type="transmembrane region" description="Helical" evidence="9">
    <location>
        <begin position="162"/>
        <end position="185"/>
    </location>
</feature>
<dbReference type="PANTHER" id="PTHR35011">
    <property type="entry name" value="2,3-DIKETO-L-GULONATE TRAP TRANSPORTER SMALL PERMEASE PROTEIN YIAM"/>
    <property type="match status" value="1"/>
</dbReference>
<dbReference type="InterPro" id="IPR055348">
    <property type="entry name" value="DctQ"/>
</dbReference>
<comment type="function">
    <text evidence="9">Part of the tripartite ATP-independent periplasmic (TRAP) transport system.</text>
</comment>
<dbReference type="eggNOG" id="COG3090">
    <property type="taxonomic scope" value="Bacteria"/>
</dbReference>
<dbReference type="GO" id="GO:0022857">
    <property type="term" value="F:transmembrane transporter activity"/>
    <property type="evidence" value="ECO:0007669"/>
    <property type="project" value="UniProtKB-UniRule"/>
</dbReference>
<protein>
    <recommendedName>
        <fullName evidence="9">TRAP transporter small permease protein</fullName>
    </recommendedName>
</protein>
<keyword evidence="3" id="KW-1003">Cell membrane</keyword>
<evidence type="ECO:0000259" key="10">
    <source>
        <dbReference type="Pfam" id="PF04290"/>
    </source>
</evidence>
<proteinExistence type="inferred from homology"/>
<evidence type="ECO:0000256" key="7">
    <source>
        <dbReference type="ARBA" id="ARBA00023136"/>
    </source>
</evidence>
<evidence type="ECO:0000256" key="5">
    <source>
        <dbReference type="ARBA" id="ARBA00022692"/>
    </source>
</evidence>
<accession>Q1QSS6</accession>
<keyword evidence="6 9" id="KW-1133">Transmembrane helix</keyword>
<gene>
    <name evidence="11" type="ordered locus">Csal_3138</name>
</gene>
<name>Q1QSS6_CHRI1</name>
<dbReference type="GO" id="GO:0005886">
    <property type="term" value="C:plasma membrane"/>
    <property type="evidence" value="ECO:0007669"/>
    <property type="project" value="UniProtKB-SubCell"/>
</dbReference>
<dbReference type="STRING" id="290398.Csal_3138"/>
<evidence type="ECO:0000313" key="12">
    <source>
        <dbReference type="Proteomes" id="UP000000239"/>
    </source>
</evidence>
<evidence type="ECO:0000313" key="11">
    <source>
        <dbReference type="EMBL" id="ABE60482.1"/>
    </source>
</evidence>
<comment type="similarity">
    <text evidence="8 9">Belongs to the TRAP transporter small permease family.</text>
</comment>
<dbReference type="AlphaFoldDB" id="Q1QSS6"/>
<evidence type="ECO:0000256" key="1">
    <source>
        <dbReference type="ARBA" id="ARBA00004429"/>
    </source>
</evidence>
<feature type="domain" description="Tripartite ATP-independent periplasmic transporters DctQ component" evidence="10">
    <location>
        <begin position="61"/>
        <end position="191"/>
    </location>
</feature>
<dbReference type="HOGENOM" id="CLU_086356_3_7_6"/>
<dbReference type="KEGG" id="csa:Csal_3138"/>
<evidence type="ECO:0000256" key="6">
    <source>
        <dbReference type="ARBA" id="ARBA00022989"/>
    </source>
</evidence>
<reference evidence="11 12" key="1">
    <citation type="journal article" date="2011" name="Stand. Genomic Sci.">
        <title>Complete genome sequence of the halophilic and highly halotolerant Chromohalobacter salexigens type strain (1H11(T)).</title>
        <authorList>
            <person name="Copeland A."/>
            <person name="O'Connor K."/>
            <person name="Lucas S."/>
            <person name="Lapidus A."/>
            <person name="Berry K.W."/>
            <person name="Detter J.C."/>
            <person name="Del Rio T.G."/>
            <person name="Hammon N."/>
            <person name="Dalin E."/>
            <person name="Tice H."/>
            <person name="Pitluck S."/>
            <person name="Bruce D."/>
            <person name="Goodwin L."/>
            <person name="Han C."/>
            <person name="Tapia R."/>
            <person name="Saunders E."/>
            <person name="Schmutz J."/>
            <person name="Brettin T."/>
            <person name="Larimer F."/>
            <person name="Land M."/>
            <person name="Hauser L."/>
            <person name="Vargas C."/>
            <person name="Nieto J.J."/>
            <person name="Kyrpides N.C."/>
            <person name="Ivanova N."/>
            <person name="Goker M."/>
            <person name="Klenk H.P."/>
            <person name="Csonka L.N."/>
            <person name="Woyke T."/>
        </authorList>
    </citation>
    <scope>NUCLEOTIDE SEQUENCE [LARGE SCALE GENOMIC DNA]</scope>
    <source>
        <strain evidence="12">ATCC BAA-138 / DSM 3043 / CIP 106854 / NCIMB 13768 / 1H11</strain>
    </source>
</reference>
<feature type="transmembrane region" description="Helical" evidence="9">
    <location>
        <begin position="81"/>
        <end position="102"/>
    </location>
</feature>
<evidence type="ECO:0000256" key="4">
    <source>
        <dbReference type="ARBA" id="ARBA00022519"/>
    </source>
</evidence>
<evidence type="ECO:0000256" key="9">
    <source>
        <dbReference type="RuleBase" id="RU369079"/>
    </source>
</evidence>
<dbReference type="Pfam" id="PF04290">
    <property type="entry name" value="DctQ"/>
    <property type="match status" value="1"/>
</dbReference>
<comment type="subcellular location">
    <subcellularLocation>
        <location evidence="1 9">Cell inner membrane</location>
        <topology evidence="1 9">Multi-pass membrane protein</topology>
    </subcellularLocation>
</comment>
<evidence type="ECO:0000256" key="8">
    <source>
        <dbReference type="ARBA" id="ARBA00038436"/>
    </source>
</evidence>
<keyword evidence="7 9" id="KW-0472">Membrane</keyword>